<organism evidence="5 6">
    <name type="scientific">Lysinibacillus louembei</name>
    <dbReference type="NCBI Taxonomy" id="1470088"/>
    <lineage>
        <taxon>Bacteria</taxon>
        <taxon>Bacillati</taxon>
        <taxon>Bacillota</taxon>
        <taxon>Bacilli</taxon>
        <taxon>Bacillales</taxon>
        <taxon>Bacillaceae</taxon>
        <taxon>Lysinibacillus</taxon>
    </lineage>
</organism>
<dbReference type="SUPFAM" id="SSF56219">
    <property type="entry name" value="DNase I-like"/>
    <property type="match status" value="1"/>
</dbReference>
<evidence type="ECO:0000259" key="4">
    <source>
        <dbReference type="PROSITE" id="PS51272"/>
    </source>
</evidence>
<name>A0ABZ0RZM6_9BACI</name>
<dbReference type="RefSeq" id="WP_319837196.1">
    <property type="nucleotide sequence ID" value="NZ_CP137624.1"/>
</dbReference>
<dbReference type="InterPro" id="IPR005135">
    <property type="entry name" value="Endo/exonuclease/phosphatase"/>
</dbReference>
<reference evidence="5 6" key="1">
    <citation type="submission" date="2023-09" db="EMBL/GenBank/DDBJ databases">
        <authorList>
            <person name="Page C.A."/>
            <person name="Perez-Diaz I.M."/>
        </authorList>
    </citation>
    <scope>NUCLEOTIDE SEQUENCE [LARGE SCALE GENOMIC DNA]</scope>
    <source>
        <strain evidence="5 6">Ll15</strain>
    </source>
</reference>
<feature type="domain" description="SLH" evidence="4">
    <location>
        <begin position="1131"/>
        <end position="1189"/>
    </location>
</feature>
<dbReference type="PANTHER" id="PTHR42834">
    <property type="entry name" value="ENDONUCLEASE/EXONUCLEASE/PHOSPHATASE FAMILY PROTEIN (AFU_ORTHOLOGUE AFUA_3G09210)"/>
    <property type="match status" value="1"/>
</dbReference>
<evidence type="ECO:0000256" key="3">
    <source>
        <dbReference type="SAM" id="SignalP"/>
    </source>
</evidence>
<feature type="domain" description="SLH" evidence="4">
    <location>
        <begin position="1067"/>
        <end position="1130"/>
    </location>
</feature>
<dbReference type="InterPro" id="IPR059177">
    <property type="entry name" value="GH29D-like_dom"/>
</dbReference>
<dbReference type="Gene3D" id="3.60.10.10">
    <property type="entry name" value="Endonuclease/exonuclease/phosphatase"/>
    <property type="match status" value="1"/>
</dbReference>
<feature type="compositionally biased region" description="Gly residues" evidence="2">
    <location>
        <begin position="1013"/>
        <end position="1039"/>
    </location>
</feature>
<feature type="signal peptide" evidence="3">
    <location>
        <begin position="1"/>
        <end position="26"/>
    </location>
</feature>
<evidence type="ECO:0000313" key="6">
    <source>
        <dbReference type="Proteomes" id="UP001322664"/>
    </source>
</evidence>
<dbReference type="Pfam" id="PF00395">
    <property type="entry name" value="SLH"/>
    <property type="match status" value="3"/>
</dbReference>
<dbReference type="Proteomes" id="UP001322664">
    <property type="component" value="Chromosome"/>
</dbReference>
<protein>
    <submittedName>
        <fullName evidence="5">S-layer homology domain-containing protein</fullName>
    </submittedName>
</protein>
<dbReference type="Pfam" id="PF13290">
    <property type="entry name" value="CHB_HEX_C_1"/>
    <property type="match status" value="1"/>
</dbReference>
<keyword evidence="6" id="KW-1185">Reference proteome</keyword>
<dbReference type="Pfam" id="PF19886">
    <property type="entry name" value="DUF6359"/>
    <property type="match status" value="1"/>
</dbReference>
<accession>A0ABZ0RZM6</accession>
<proteinExistence type="predicted"/>
<dbReference type="InterPro" id="IPR001119">
    <property type="entry name" value="SLH_dom"/>
</dbReference>
<dbReference type="Pfam" id="PF19580">
    <property type="entry name" value="Exo_endo_phos_3"/>
    <property type="match status" value="1"/>
</dbReference>
<dbReference type="InterPro" id="IPR036691">
    <property type="entry name" value="Endo/exonu/phosph_ase_sf"/>
</dbReference>
<keyword evidence="1 3" id="KW-0732">Signal</keyword>
<evidence type="ECO:0000256" key="2">
    <source>
        <dbReference type="SAM" id="MobiDB-lite"/>
    </source>
</evidence>
<evidence type="ECO:0000313" key="5">
    <source>
        <dbReference type="EMBL" id="WPK12454.1"/>
    </source>
</evidence>
<feature type="chain" id="PRO_5046173879" evidence="3">
    <location>
        <begin position="27"/>
        <end position="1250"/>
    </location>
</feature>
<sequence>MKRGKLRKSFSMLAASALVISAVAPAMPVNVKADTQQALTVTEVLANYDSTKKISNTTVRGYIVGYVNSETDVITTGPNVKDTNVAIAADPNETDTQKMLYIQLATGDRPTFSILQNPSALGKEIVLTGSLEKYFGSHAGIKSLTAIAFTGATVTPPDTPTIVPINNALTSPDGATVTVQGRVTAKLKNTIVMQDVTAGISVRPTSLNVQEGELVTITGKLNTYLGLRQLDSASVVSKDTAQINLSPKVIAANEVGEDYESQLVEVQNIKLSGGANGNYTATDGSNTFIVRDENNSLSLLENVNYASIVGIVQQYNNDYQIIPRSVADVTVDPTVLLPPVATPAGGTFIGGTTVKLTATTANAEILYTLDDVDPKIGGATYASPINITEDTTLKAVVKRGDISSPEYSDVITIDYKIVEALRIHDIQGAAHTTKFNNQMVEGVKGIITSSYEVSGAKYYTIQTPDAEIDNNPYTSEGIVLYAGKTNWPIEVGDLVSVTGKVSEYAIEGYTERQTTDLLTTQISVRDDQGGKVTVVEKNVPLPTPIIIDENNLPTGAIDSDNLAVFNPETDAIDFWESLEGMRVQVSNVKAVGPQANGDLTTVFESKATNTKNGGVLLQKDNKNPDIIQFRLEPNGDARKFEVATGDKFVGDIVGVVGYSYQNYKIYAPLDDMKAAFMKGSVELEKTHIVKDPTKLTVGSYNLENFSNNKSKTSDDKAQKLARAFVKDLNSPDIVGVTEVQDNDGDTDKGNAAANESYERLINEIVKAGGVEYKYANIDPINNTDGGAPGANIRVGVLYNPERVQLSDIAAGDATTAVGYENGNLTVNPGRIDPQNDAFKSSRKPLAAQFNFNGEQVIIIVNHWNSKNGDDALYGSKQPVVNKSEVQRKNIATIVEGFINDVKTKNPKANIVAVGDFNDFQFADSVKILENRHMTNMINHLPEEDRYSYVFQGNSQVLDHILVSNNLAKATEIDAIHINADFTDMAGRASDHDPILAQIDVKAANTEPKPDGGNNPGNGGSNPGNGGGNNSGGGNAGGGTTAPETKPEEKPETEKPETPQPEEQEKPAPFTPTDVPANHWAAGYIEKMIEKGLLKGNEKGEVKPDANVTRAQLASILARALSLKADGQAPFSDVSKYAPATQAEIAAIFEAGIAKGVDGQFNPSGETTRAQFALMLYRAYEHVTGEKYTPKGDATFSDLGQYNEETRAAIAMIQELGIATGDNGKFKPTAPATRAHTAKMVINFLEVIESR</sequence>
<dbReference type="InterPro" id="IPR045939">
    <property type="entry name" value="YhcR_N"/>
</dbReference>
<evidence type="ECO:0000256" key="1">
    <source>
        <dbReference type="ARBA" id="ARBA00022729"/>
    </source>
</evidence>
<dbReference type="CDD" id="cd04486">
    <property type="entry name" value="YhcR_OBF_like"/>
    <property type="match status" value="1"/>
</dbReference>
<gene>
    <name evidence="5" type="ORF">R6U77_01810</name>
</gene>
<feature type="region of interest" description="Disordered" evidence="2">
    <location>
        <begin position="1004"/>
        <end position="1076"/>
    </location>
</feature>
<dbReference type="PROSITE" id="PS51272">
    <property type="entry name" value="SLH"/>
    <property type="match status" value="3"/>
</dbReference>
<dbReference type="EMBL" id="CP137624">
    <property type="protein sequence ID" value="WPK12454.1"/>
    <property type="molecule type" value="Genomic_DNA"/>
</dbReference>
<feature type="domain" description="SLH" evidence="4">
    <location>
        <begin position="1192"/>
        <end position="1250"/>
    </location>
</feature>
<feature type="compositionally biased region" description="Basic and acidic residues" evidence="2">
    <location>
        <begin position="1044"/>
        <end position="1056"/>
    </location>
</feature>
<dbReference type="PANTHER" id="PTHR42834:SF1">
    <property type="entry name" value="ENDONUCLEASE_EXONUCLEASE_PHOSPHATASE FAMILY PROTEIN (AFU_ORTHOLOGUE AFUA_3G09210)"/>
    <property type="match status" value="1"/>
</dbReference>